<dbReference type="CDD" id="cd06661">
    <property type="entry name" value="GGCT_like"/>
    <property type="match status" value="1"/>
</dbReference>
<dbReference type="InterPro" id="IPR013024">
    <property type="entry name" value="GGCT-like"/>
</dbReference>
<evidence type="ECO:0000259" key="1">
    <source>
        <dbReference type="Pfam" id="PF06094"/>
    </source>
</evidence>
<dbReference type="Pfam" id="PF06094">
    <property type="entry name" value="GGACT"/>
    <property type="match status" value="1"/>
</dbReference>
<reference evidence="2 3" key="1">
    <citation type="submission" date="2016-10" db="EMBL/GenBank/DDBJ databases">
        <authorList>
            <person name="de Groot N.N."/>
        </authorList>
    </citation>
    <scope>NUCLEOTIDE SEQUENCE [LARGE SCALE GENOMIC DNA]</scope>
    <source>
        <strain evidence="2 3">GAS232</strain>
    </source>
</reference>
<evidence type="ECO:0000313" key="2">
    <source>
        <dbReference type="EMBL" id="SDF87350.1"/>
    </source>
</evidence>
<dbReference type="EMBL" id="LT629690">
    <property type="protein sequence ID" value="SDF87350.1"/>
    <property type="molecule type" value="Genomic_DNA"/>
</dbReference>
<dbReference type="Gene3D" id="3.10.490.10">
    <property type="entry name" value="Gamma-glutamyl cyclotransferase-like"/>
    <property type="match status" value="1"/>
</dbReference>
<keyword evidence="2" id="KW-0808">Transferase</keyword>
<dbReference type="InterPro" id="IPR036568">
    <property type="entry name" value="GGCT-like_sf"/>
</dbReference>
<dbReference type="InterPro" id="IPR009288">
    <property type="entry name" value="AIG2-like_dom"/>
</dbReference>
<gene>
    <name evidence="2" type="ORF">SAMN05444167_3559</name>
</gene>
<dbReference type="Proteomes" id="UP000182427">
    <property type="component" value="Chromosome I"/>
</dbReference>
<evidence type="ECO:0000313" key="3">
    <source>
        <dbReference type="Proteomes" id="UP000182427"/>
    </source>
</evidence>
<dbReference type="GO" id="GO:0016740">
    <property type="term" value="F:transferase activity"/>
    <property type="evidence" value="ECO:0007669"/>
    <property type="project" value="UniProtKB-KW"/>
</dbReference>
<dbReference type="OrthoDB" id="9798388at2"/>
<sequence>MAQEPNVSLFSYGTLQLLSVQTALFKRPLQGTPDAMPGYRQTMIELTDPDVIAKSGTASHPMVIRTGDPADKVEGTVFLITEDELAAADKYEVSDYKRIQVRLQSGTDAWVYVEAGSHKAIRSHTKK</sequence>
<proteinExistence type="predicted"/>
<dbReference type="AlphaFoldDB" id="A0A1G7PPI5"/>
<organism evidence="2 3">
    <name type="scientific">Terriglobus roseus</name>
    <dbReference type="NCBI Taxonomy" id="392734"/>
    <lineage>
        <taxon>Bacteria</taxon>
        <taxon>Pseudomonadati</taxon>
        <taxon>Acidobacteriota</taxon>
        <taxon>Terriglobia</taxon>
        <taxon>Terriglobales</taxon>
        <taxon>Acidobacteriaceae</taxon>
        <taxon>Terriglobus</taxon>
    </lineage>
</organism>
<dbReference type="RefSeq" id="WP_083346330.1">
    <property type="nucleotide sequence ID" value="NZ_LT629690.1"/>
</dbReference>
<name>A0A1G7PPI5_9BACT</name>
<feature type="domain" description="Gamma-glutamylcyclotransferase AIG2-like" evidence="1">
    <location>
        <begin position="9"/>
        <end position="116"/>
    </location>
</feature>
<keyword evidence="3" id="KW-1185">Reference proteome</keyword>
<protein>
    <submittedName>
        <fullName evidence="2">Gamma-glutamyl cyclotransferase, AIG2-like</fullName>
    </submittedName>
</protein>
<accession>A0A1G7PPI5</accession>
<dbReference type="SUPFAM" id="SSF110857">
    <property type="entry name" value="Gamma-glutamyl cyclotransferase-like"/>
    <property type="match status" value="1"/>
</dbReference>